<feature type="domain" description="Zinc finger DksA/TraR C4-type" evidence="5">
    <location>
        <begin position="68"/>
        <end position="100"/>
    </location>
</feature>
<dbReference type="PANTHER" id="PTHR33823:SF4">
    <property type="entry name" value="GENERAL STRESS PROTEIN 16O"/>
    <property type="match status" value="1"/>
</dbReference>
<dbReference type="GO" id="GO:0008270">
    <property type="term" value="F:zinc ion binding"/>
    <property type="evidence" value="ECO:0007669"/>
    <property type="project" value="UniProtKB-KW"/>
</dbReference>
<name>A0A418KRQ5_9ACTN</name>
<evidence type="ECO:0000313" key="6">
    <source>
        <dbReference type="EMBL" id="RIQ25886.1"/>
    </source>
</evidence>
<reference evidence="6 7" key="1">
    <citation type="submission" date="2018-09" db="EMBL/GenBank/DDBJ databases">
        <title>Isolation, diversity and antifungal activity of actinobacteria from wheat.</title>
        <authorList>
            <person name="Han C."/>
        </authorList>
    </citation>
    <scope>NUCLEOTIDE SEQUENCE [LARGE SCALE GENOMIC DNA]</scope>
    <source>
        <strain evidence="6 7">NEAU-YY265</strain>
    </source>
</reference>
<keyword evidence="2" id="KW-0863">Zinc-finger</keyword>
<dbReference type="PROSITE" id="PS51128">
    <property type="entry name" value="ZF_DKSA_2"/>
    <property type="match status" value="1"/>
</dbReference>
<dbReference type="EMBL" id="QUAL01000102">
    <property type="protein sequence ID" value="RIQ25886.1"/>
    <property type="molecule type" value="Genomic_DNA"/>
</dbReference>
<feature type="zinc finger region" description="dksA C4-type" evidence="4">
    <location>
        <begin position="73"/>
        <end position="97"/>
    </location>
</feature>
<dbReference type="PANTHER" id="PTHR33823">
    <property type="entry name" value="RNA POLYMERASE-BINDING TRANSCRIPTION FACTOR DKSA-RELATED"/>
    <property type="match status" value="1"/>
</dbReference>
<evidence type="ECO:0000313" key="7">
    <source>
        <dbReference type="Proteomes" id="UP000284057"/>
    </source>
</evidence>
<keyword evidence="1" id="KW-0479">Metal-binding</keyword>
<protein>
    <recommendedName>
        <fullName evidence="5">Zinc finger DksA/TraR C4-type domain-containing protein</fullName>
    </recommendedName>
</protein>
<accession>A0A418KRQ5</accession>
<dbReference type="OrthoDB" id="1121111at2"/>
<dbReference type="Pfam" id="PF01258">
    <property type="entry name" value="zf-dskA_traR"/>
    <property type="match status" value="1"/>
</dbReference>
<evidence type="ECO:0000259" key="5">
    <source>
        <dbReference type="Pfam" id="PF01258"/>
    </source>
</evidence>
<dbReference type="AlphaFoldDB" id="A0A418KRQ5"/>
<organism evidence="6 7">
    <name type="scientific">Jiangella rhizosphaerae</name>
    <dbReference type="NCBI Taxonomy" id="2293569"/>
    <lineage>
        <taxon>Bacteria</taxon>
        <taxon>Bacillati</taxon>
        <taxon>Actinomycetota</taxon>
        <taxon>Actinomycetes</taxon>
        <taxon>Jiangellales</taxon>
        <taxon>Jiangellaceae</taxon>
        <taxon>Jiangella</taxon>
    </lineage>
</organism>
<proteinExistence type="predicted"/>
<gene>
    <name evidence="6" type="ORF">DY240_11080</name>
</gene>
<dbReference type="Proteomes" id="UP000284057">
    <property type="component" value="Unassembled WGS sequence"/>
</dbReference>
<dbReference type="SUPFAM" id="SSF57716">
    <property type="entry name" value="Glucocorticoid receptor-like (DNA-binding domain)"/>
    <property type="match status" value="1"/>
</dbReference>
<comment type="caution">
    <text evidence="6">The sequence shown here is derived from an EMBL/GenBank/DDBJ whole genome shotgun (WGS) entry which is preliminary data.</text>
</comment>
<evidence type="ECO:0000256" key="1">
    <source>
        <dbReference type="ARBA" id="ARBA00022723"/>
    </source>
</evidence>
<dbReference type="InterPro" id="IPR020458">
    <property type="entry name" value="Znf_DskA_TraR_CS"/>
</dbReference>
<keyword evidence="3" id="KW-0862">Zinc</keyword>
<sequence>MNSSTYPTLPGDARERIEAALADAADSRRRQLDNLAAADGDSPAAAHRASVARILSEVEAAQNRLARGTFGACERCAAAIPVERLELRPWTRRCVGCASR</sequence>
<dbReference type="PROSITE" id="PS01102">
    <property type="entry name" value="ZF_DKSA_1"/>
    <property type="match status" value="1"/>
</dbReference>
<dbReference type="InterPro" id="IPR000962">
    <property type="entry name" value="Znf_DskA_TraR"/>
</dbReference>
<dbReference type="RefSeq" id="WP_119659960.1">
    <property type="nucleotide sequence ID" value="NZ_QUAL01000102.1"/>
</dbReference>
<evidence type="ECO:0000256" key="2">
    <source>
        <dbReference type="ARBA" id="ARBA00022771"/>
    </source>
</evidence>
<dbReference type="Gene3D" id="1.20.120.910">
    <property type="entry name" value="DksA, coiled-coil domain"/>
    <property type="match status" value="1"/>
</dbReference>
<keyword evidence="7" id="KW-1185">Reference proteome</keyword>
<evidence type="ECO:0000256" key="4">
    <source>
        <dbReference type="PROSITE-ProRule" id="PRU00510"/>
    </source>
</evidence>
<evidence type="ECO:0000256" key="3">
    <source>
        <dbReference type="ARBA" id="ARBA00022833"/>
    </source>
</evidence>